<dbReference type="PRINTS" id="PR00415">
    <property type="entry name" value="ACONITASE"/>
</dbReference>
<dbReference type="GO" id="GO:0003861">
    <property type="term" value="F:3-isopropylmalate dehydratase activity"/>
    <property type="evidence" value="ECO:0007669"/>
    <property type="project" value="InterPro"/>
</dbReference>
<dbReference type="Gene3D" id="3.30.499.10">
    <property type="entry name" value="Aconitase, domain 3"/>
    <property type="match status" value="2"/>
</dbReference>
<name>A0A1B8YG41_9GAMM</name>
<dbReference type="AlphaFoldDB" id="A0A1B8YG41"/>
<organism evidence="11 12">
    <name type="scientific">Photorhabdus namnaonensis</name>
    <dbReference type="NCBI Taxonomy" id="1851568"/>
    <lineage>
        <taxon>Bacteria</taxon>
        <taxon>Pseudomonadati</taxon>
        <taxon>Pseudomonadota</taxon>
        <taxon>Gammaproteobacteria</taxon>
        <taxon>Enterobacterales</taxon>
        <taxon>Morganellaceae</taxon>
        <taxon>Photorhabdus</taxon>
    </lineage>
</organism>
<keyword evidence="5" id="KW-0479">Metal-binding</keyword>
<feature type="domain" description="Aconitase/3-isopropylmalate dehydratase large subunit alpha/beta/alpha" evidence="10">
    <location>
        <begin position="12"/>
        <end position="230"/>
    </location>
</feature>
<protein>
    <submittedName>
        <fullName evidence="11">2,3-dimethylmalate dehydratase large subunit</fullName>
        <ecNumber evidence="11">4.2.1.85</ecNumber>
    </submittedName>
</protein>
<dbReference type="Proteomes" id="UP000092665">
    <property type="component" value="Unassembled WGS sequence"/>
</dbReference>
<keyword evidence="3" id="KW-0028">Amino-acid biosynthesis</keyword>
<dbReference type="CDD" id="cd01583">
    <property type="entry name" value="IPMI"/>
    <property type="match status" value="1"/>
</dbReference>
<dbReference type="EMBL" id="LOIC01000072">
    <property type="protein sequence ID" value="OCA54118.1"/>
    <property type="molecule type" value="Genomic_DNA"/>
</dbReference>
<dbReference type="PROSITE" id="PS00450">
    <property type="entry name" value="ACONITASE_1"/>
    <property type="match status" value="1"/>
</dbReference>
<keyword evidence="12" id="KW-1185">Reference proteome</keyword>
<proteinExistence type="predicted"/>
<dbReference type="NCBIfam" id="NF001614">
    <property type="entry name" value="PRK00402.1"/>
    <property type="match status" value="1"/>
</dbReference>
<comment type="subunit">
    <text evidence="2">Heterodimer of LeuC and LeuD.</text>
</comment>
<keyword evidence="4" id="KW-0004">4Fe-4S</keyword>
<dbReference type="PATRIC" id="fig|29488.15.peg.2819"/>
<evidence type="ECO:0000256" key="4">
    <source>
        <dbReference type="ARBA" id="ARBA00022485"/>
    </source>
</evidence>
<keyword evidence="6" id="KW-0408">Iron</keyword>
<evidence type="ECO:0000313" key="11">
    <source>
        <dbReference type="EMBL" id="OCA54118.1"/>
    </source>
</evidence>
<evidence type="ECO:0000259" key="10">
    <source>
        <dbReference type="Pfam" id="PF00330"/>
    </source>
</evidence>
<feature type="domain" description="Aconitase/3-isopropylmalate dehydratase large subunit alpha/beta/alpha" evidence="10">
    <location>
        <begin position="277"/>
        <end position="401"/>
    </location>
</feature>
<dbReference type="RefSeq" id="WP_240492547.1">
    <property type="nucleotide sequence ID" value="NZ_CAWMQN010000072.1"/>
</dbReference>
<reference evidence="12" key="1">
    <citation type="submission" date="2015-11" db="EMBL/GenBank/DDBJ databases">
        <authorList>
            <person name="Tobias N.J."/>
            <person name="Mishra B."/>
            <person name="Gupta D.K."/>
            <person name="Thines M."/>
            <person name="Stinear T.P."/>
            <person name="Bode H.B."/>
        </authorList>
    </citation>
    <scope>NUCLEOTIDE SEQUENCE [LARGE SCALE GENOMIC DNA]</scope>
    <source>
        <strain evidence="12">PB45.5</strain>
    </source>
</reference>
<evidence type="ECO:0000256" key="8">
    <source>
        <dbReference type="ARBA" id="ARBA00023239"/>
    </source>
</evidence>
<dbReference type="GO" id="GO:0051539">
    <property type="term" value="F:4 iron, 4 sulfur cluster binding"/>
    <property type="evidence" value="ECO:0007669"/>
    <property type="project" value="UniProtKB-KW"/>
</dbReference>
<comment type="caution">
    <text evidence="11">The sequence shown here is derived from an EMBL/GenBank/DDBJ whole genome shotgun (WGS) entry which is preliminary data.</text>
</comment>
<dbReference type="PANTHER" id="PTHR43822:SF2">
    <property type="entry name" value="HOMOACONITASE, MITOCHONDRIAL"/>
    <property type="match status" value="1"/>
</dbReference>
<evidence type="ECO:0000313" key="12">
    <source>
        <dbReference type="Proteomes" id="UP000092665"/>
    </source>
</evidence>
<comment type="cofactor">
    <cofactor evidence="1">
        <name>[4Fe-4S] cluster</name>
        <dbReference type="ChEBI" id="CHEBI:49883"/>
    </cofactor>
</comment>
<dbReference type="InterPro" id="IPR001030">
    <property type="entry name" value="Acoase/IPM_deHydtase_lsu_aba"/>
</dbReference>
<dbReference type="PANTHER" id="PTHR43822">
    <property type="entry name" value="HOMOACONITASE, MITOCHONDRIAL-RELATED"/>
    <property type="match status" value="1"/>
</dbReference>
<dbReference type="InterPro" id="IPR036008">
    <property type="entry name" value="Aconitase_4Fe-4S_dom"/>
</dbReference>
<dbReference type="InterPro" id="IPR018136">
    <property type="entry name" value="Aconitase_4Fe-4S_BS"/>
</dbReference>
<evidence type="ECO:0000256" key="2">
    <source>
        <dbReference type="ARBA" id="ARBA00011271"/>
    </source>
</evidence>
<evidence type="ECO:0000256" key="5">
    <source>
        <dbReference type="ARBA" id="ARBA00022723"/>
    </source>
</evidence>
<dbReference type="InterPro" id="IPR033941">
    <property type="entry name" value="IPMI_cat"/>
</dbReference>
<dbReference type="GO" id="GO:0046872">
    <property type="term" value="F:metal ion binding"/>
    <property type="evidence" value="ECO:0007669"/>
    <property type="project" value="UniProtKB-KW"/>
</dbReference>
<dbReference type="SUPFAM" id="SSF53732">
    <property type="entry name" value="Aconitase iron-sulfur domain"/>
    <property type="match status" value="1"/>
</dbReference>
<dbReference type="InterPro" id="IPR050067">
    <property type="entry name" value="IPM_dehydratase_rel_enz"/>
</dbReference>
<accession>A0A1B8YG41</accession>
<keyword evidence="9" id="KW-0100">Branched-chain amino acid biosynthesis</keyword>
<dbReference type="Pfam" id="PF00330">
    <property type="entry name" value="Aconitase"/>
    <property type="match status" value="2"/>
</dbReference>
<evidence type="ECO:0000256" key="9">
    <source>
        <dbReference type="ARBA" id="ARBA00023304"/>
    </source>
</evidence>
<dbReference type="InterPro" id="IPR015931">
    <property type="entry name" value="Acnase/IPM_dHydase_lsu_aba_1/3"/>
</dbReference>
<dbReference type="EC" id="4.2.1.85" evidence="11"/>
<keyword evidence="3" id="KW-0432">Leucine biosynthesis</keyword>
<dbReference type="PROSITE" id="PS01244">
    <property type="entry name" value="ACONITASE_2"/>
    <property type="match status" value="1"/>
</dbReference>
<dbReference type="GO" id="GO:0009098">
    <property type="term" value="P:L-leucine biosynthetic process"/>
    <property type="evidence" value="ECO:0007669"/>
    <property type="project" value="UniProtKB-KW"/>
</dbReference>
<evidence type="ECO:0000256" key="6">
    <source>
        <dbReference type="ARBA" id="ARBA00023004"/>
    </source>
</evidence>
<keyword evidence="8 11" id="KW-0456">Lyase</keyword>
<keyword evidence="7" id="KW-0411">Iron-sulfur</keyword>
<evidence type="ECO:0000256" key="3">
    <source>
        <dbReference type="ARBA" id="ARBA00022430"/>
    </source>
</evidence>
<evidence type="ECO:0000256" key="1">
    <source>
        <dbReference type="ARBA" id="ARBA00001966"/>
    </source>
</evidence>
<sequence length="413" mass="44943">MMIHEQPIANQIIAEHSQKPRVMAKELITVDVDRIYVQDGNSPTIAKLFRQHNLKRVLHPEKIGFFFDHSVIVPDRLMAERVNEAMEFAKSIGVNIFARGEGISHLIALEEQWFQPGNIVIGADSHTCTGGAVQSLALGMGASDVLAAMLTGQTWLKVPETVSLSISGQPHPATRTKDVMLALLRHFGQSPFLYRSVELCGEWSRTLSLDSAASFASMGVELGAKCVFMPDGPGRPANMRPINPEVADHHLTFSLLGLTPHISLPHSPAQAVPLETLSGQKIDYVFIGSCTNSRLEDIAEVAAILDKHHVHQDVHCIVTPGSKRVYLEAMRRGYIEKIVSAGALVTPPGCGACVGTQGTIPAKGERVLSTMNRNFQGRMGNAEAEIYLSSPLVAANVALHGRVPLITELEWHD</sequence>
<evidence type="ECO:0000256" key="7">
    <source>
        <dbReference type="ARBA" id="ARBA00023014"/>
    </source>
</evidence>
<dbReference type="GO" id="GO:0047868">
    <property type="term" value="F:dimethylmaleate hydratase activity"/>
    <property type="evidence" value="ECO:0007669"/>
    <property type="project" value="UniProtKB-EC"/>
</dbReference>
<gene>
    <name evidence="11" type="primary">dmdA</name>
    <name evidence="11" type="ORF">Phpb_02559</name>
</gene>